<proteinExistence type="predicted"/>
<accession>A0A518B9H3</accession>
<evidence type="ECO:0000313" key="2">
    <source>
        <dbReference type="Proteomes" id="UP000317093"/>
    </source>
</evidence>
<organism evidence="1 2">
    <name type="scientific">Kolteria novifilia</name>
    <dbReference type="NCBI Taxonomy" id="2527975"/>
    <lineage>
        <taxon>Bacteria</taxon>
        <taxon>Pseudomonadati</taxon>
        <taxon>Planctomycetota</taxon>
        <taxon>Planctomycetia</taxon>
        <taxon>Kolteriales</taxon>
        <taxon>Kolteriaceae</taxon>
        <taxon>Kolteria</taxon>
    </lineage>
</organism>
<protein>
    <submittedName>
        <fullName evidence="1">Uncharacterized protein</fullName>
    </submittedName>
</protein>
<dbReference type="RefSeq" id="WP_145261156.1">
    <property type="nucleotide sequence ID" value="NZ_CP036279.1"/>
</dbReference>
<reference evidence="1 2" key="1">
    <citation type="submission" date="2019-02" db="EMBL/GenBank/DDBJ databases">
        <title>Deep-cultivation of Planctomycetes and their phenomic and genomic characterization uncovers novel biology.</title>
        <authorList>
            <person name="Wiegand S."/>
            <person name="Jogler M."/>
            <person name="Boedeker C."/>
            <person name="Pinto D."/>
            <person name="Vollmers J."/>
            <person name="Rivas-Marin E."/>
            <person name="Kohn T."/>
            <person name="Peeters S.H."/>
            <person name="Heuer A."/>
            <person name="Rast P."/>
            <person name="Oberbeckmann S."/>
            <person name="Bunk B."/>
            <person name="Jeske O."/>
            <person name="Meyerdierks A."/>
            <person name="Storesund J.E."/>
            <person name="Kallscheuer N."/>
            <person name="Luecker S."/>
            <person name="Lage O.M."/>
            <person name="Pohl T."/>
            <person name="Merkel B.J."/>
            <person name="Hornburger P."/>
            <person name="Mueller R.-W."/>
            <person name="Bruemmer F."/>
            <person name="Labrenz M."/>
            <person name="Spormann A.M."/>
            <person name="Op den Camp H."/>
            <person name="Overmann J."/>
            <person name="Amann R."/>
            <person name="Jetten M.S.M."/>
            <person name="Mascher T."/>
            <person name="Medema M.H."/>
            <person name="Devos D.P."/>
            <person name="Kaster A.-K."/>
            <person name="Ovreas L."/>
            <person name="Rohde M."/>
            <person name="Galperin M.Y."/>
            <person name="Jogler C."/>
        </authorList>
    </citation>
    <scope>NUCLEOTIDE SEQUENCE [LARGE SCALE GENOMIC DNA]</scope>
    <source>
        <strain evidence="1 2">Pan216</strain>
    </source>
</reference>
<dbReference type="OrthoDB" id="289094at2"/>
<gene>
    <name evidence="1" type="ORF">Pan216_44680</name>
</gene>
<dbReference type="EMBL" id="CP036279">
    <property type="protein sequence ID" value="QDU63587.1"/>
    <property type="molecule type" value="Genomic_DNA"/>
</dbReference>
<sequence length="132" mass="14281">MMRERSPYIIAFFVMHALGCGGSHDGPRRYELSGSVTYEGMSVSIGEIHFEPDASKGSMGPGTVAQIREGKYVTPRGKGTVGGPYIARLFVYDGRPKDESHAPLGNLVAGPFNVTLDVPDRDATHDFELPPN</sequence>
<keyword evidence="2" id="KW-1185">Reference proteome</keyword>
<evidence type="ECO:0000313" key="1">
    <source>
        <dbReference type="EMBL" id="QDU63587.1"/>
    </source>
</evidence>
<name>A0A518B9H3_9BACT</name>
<dbReference type="KEGG" id="knv:Pan216_44680"/>
<dbReference type="AlphaFoldDB" id="A0A518B9H3"/>
<dbReference type="Proteomes" id="UP000317093">
    <property type="component" value="Chromosome"/>
</dbReference>